<evidence type="ECO:0000313" key="2">
    <source>
        <dbReference type="Proteomes" id="UP000218366"/>
    </source>
</evidence>
<dbReference type="OrthoDB" id="7446297at2"/>
<proteinExistence type="predicted"/>
<dbReference type="RefSeq" id="WP_096342475.1">
    <property type="nucleotide sequence ID" value="NZ_NWMW01000001.1"/>
</dbReference>
<name>A0A2A4B7M5_9SPHN</name>
<reference evidence="1 2" key="1">
    <citation type="submission" date="2017-09" db="EMBL/GenBank/DDBJ databases">
        <title>Sphingomonas spermidinifaciens 9NM-10, whole genome shotgun sequence.</title>
        <authorList>
            <person name="Feng G."/>
            <person name="Zhu H."/>
        </authorList>
    </citation>
    <scope>NUCLEOTIDE SEQUENCE [LARGE SCALE GENOMIC DNA]</scope>
    <source>
        <strain evidence="1 2">9NM-10</strain>
    </source>
</reference>
<gene>
    <name evidence="1" type="ORF">COC42_07180</name>
</gene>
<protein>
    <submittedName>
        <fullName evidence="1">Uncharacterized protein</fullName>
    </submittedName>
</protein>
<accession>A0A2A4B7M5</accession>
<organism evidence="1 2">
    <name type="scientific">Sphingomonas spermidinifaciens</name>
    <dbReference type="NCBI Taxonomy" id="1141889"/>
    <lineage>
        <taxon>Bacteria</taxon>
        <taxon>Pseudomonadati</taxon>
        <taxon>Pseudomonadota</taxon>
        <taxon>Alphaproteobacteria</taxon>
        <taxon>Sphingomonadales</taxon>
        <taxon>Sphingomonadaceae</taxon>
        <taxon>Sphingomonas</taxon>
    </lineage>
</organism>
<dbReference type="Pfam" id="PF20329">
    <property type="entry name" value="DUF6624"/>
    <property type="match status" value="1"/>
</dbReference>
<dbReference type="AlphaFoldDB" id="A0A2A4B7M5"/>
<evidence type="ECO:0000313" key="1">
    <source>
        <dbReference type="EMBL" id="PCD04080.1"/>
    </source>
</evidence>
<dbReference type="Proteomes" id="UP000218366">
    <property type="component" value="Unassembled WGS sequence"/>
</dbReference>
<dbReference type="EMBL" id="NWMW01000001">
    <property type="protein sequence ID" value="PCD04080.1"/>
    <property type="molecule type" value="Genomic_DNA"/>
</dbReference>
<dbReference type="InterPro" id="IPR046732">
    <property type="entry name" value="DUF6624"/>
</dbReference>
<comment type="caution">
    <text evidence="1">The sequence shown here is derived from an EMBL/GenBank/DDBJ whole genome shotgun (WGS) entry which is preliminary data.</text>
</comment>
<keyword evidence="2" id="KW-1185">Reference proteome</keyword>
<sequence length="323" mass="35094">MKLLAALLLAAQPTDAPPVPSALTPYLVDGEVPAGDYRWLRGRFPGATLAEVEAFRAADHFRGACELWSKAVVKTNLAALGAKVVVLDGFYAVPKRCQQFVQPGIGPDVSWPAFTTALDKDRPYALGVLRGVTLAEDQVLEKGSLADQLSTRTVGDQALRFGWVESGKREGATADYSPLERAIYDGIITRAVTARDQANTAWLAKIVTAQGWPKRSKVGQDAANAAWLLAQHADNDPAFQLKALRLMTPLVAQKEVDPQQVAMLTDRVELKLSGKQRYGTQWTCKAGKRMPQPLTQDEAATDRLRKAAGMDSIAQNAARMDEL</sequence>